<evidence type="ECO:0000256" key="5">
    <source>
        <dbReference type="ARBA" id="ARBA00022771"/>
    </source>
</evidence>
<dbReference type="CDD" id="cd15669">
    <property type="entry name" value="ePHD_PHF7_G2E3_like"/>
    <property type="match status" value="1"/>
</dbReference>
<dbReference type="SUPFAM" id="SSF57903">
    <property type="entry name" value="FYVE/PHD zinc finger"/>
    <property type="match status" value="1"/>
</dbReference>
<evidence type="ECO:0000256" key="3">
    <source>
        <dbReference type="ARBA" id="ARBA00022679"/>
    </source>
</evidence>
<evidence type="ECO:0000256" key="8">
    <source>
        <dbReference type="ARBA" id="ARBA00023242"/>
    </source>
</evidence>
<evidence type="ECO:0000313" key="13">
    <source>
        <dbReference type="Proteomes" id="UP001497382"/>
    </source>
</evidence>
<dbReference type="InterPro" id="IPR011011">
    <property type="entry name" value="Znf_FYVE_PHD"/>
</dbReference>
<dbReference type="InterPro" id="IPR059102">
    <property type="entry name" value="PHD_PHF7/G2E3-like"/>
</dbReference>
<dbReference type="AlphaFoldDB" id="A0AAV1YX65"/>
<dbReference type="GO" id="GO:0008270">
    <property type="term" value="F:zinc ion binding"/>
    <property type="evidence" value="ECO:0007669"/>
    <property type="project" value="UniProtKB-KW"/>
</dbReference>
<name>A0AAV1YX65_9ARAC</name>
<comment type="caution">
    <text evidence="12">The sequence shown here is derived from an EMBL/GenBank/DDBJ whole genome shotgun (WGS) entry which is preliminary data.</text>
</comment>
<evidence type="ECO:0000256" key="9">
    <source>
        <dbReference type="PROSITE-ProRule" id="PRU00175"/>
    </source>
</evidence>
<dbReference type="PANTHER" id="PTHR12420">
    <property type="entry name" value="PHD FINGER PROTEIN"/>
    <property type="match status" value="1"/>
</dbReference>
<keyword evidence="7" id="KW-0862">Zinc</keyword>
<dbReference type="InterPro" id="IPR051188">
    <property type="entry name" value="PHD-type_Zinc_Finger"/>
</dbReference>
<protein>
    <recommendedName>
        <fullName evidence="14">G2/M phase-specific E3 ubiquitin-protein ligase</fullName>
    </recommendedName>
</protein>
<evidence type="ECO:0000256" key="4">
    <source>
        <dbReference type="ARBA" id="ARBA00022723"/>
    </source>
</evidence>
<accession>A0AAV1YX65</accession>
<dbReference type="SUPFAM" id="SSF57850">
    <property type="entry name" value="RING/U-box"/>
    <property type="match status" value="1"/>
</dbReference>
<evidence type="ECO:0000256" key="6">
    <source>
        <dbReference type="ARBA" id="ARBA00022786"/>
    </source>
</evidence>
<dbReference type="PROSITE" id="PS51805">
    <property type="entry name" value="EPHD"/>
    <property type="match status" value="1"/>
</dbReference>
<evidence type="ECO:0000313" key="12">
    <source>
        <dbReference type="EMBL" id="CAL1263667.1"/>
    </source>
</evidence>
<keyword evidence="3" id="KW-0808">Transferase</keyword>
<evidence type="ECO:0000259" key="10">
    <source>
        <dbReference type="PROSITE" id="PS50089"/>
    </source>
</evidence>
<keyword evidence="13" id="KW-1185">Reference proteome</keyword>
<evidence type="ECO:0000256" key="2">
    <source>
        <dbReference type="ARBA" id="ARBA00004906"/>
    </source>
</evidence>
<dbReference type="InterPro" id="IPR034732">
    <property type="entry name" value="EPHD"/>
</dbReference>
<feature type="domain" description="RING-type" evidence="10">
    <location>
        <begin position="144"/>
        <end position="193"/>
    </location>
</feature>
<evidence type="ECO:0000256" key="1">
    <source>
        <dbReference type="ARBA" id="ARBA00004123"/>
    </source>
</evidence>
<dbReference type="InterPro" id="IPR001841">
    <property type="entry name" value="Znf_RING"/>
</dbReference>
<comment type="pathway">
    <text evidence="2">Protein modification; protein ubiquitination.</text>
</comment>
<dbReference type="Pfam" id="PF13771">
    <property type="entry name" value="zf-HC5HC2H"/>
    <property type="match status" value="1"/>
</dbReference>
<keyword evidence="6" id="KW-0833">Ubl conjugation pathway</keyword>
<gene>
    <name evidence="12" type="ORF">LARSCL_LOCUS1608</name>
</gene>
<dbReference type="InterPro" id="IPR042013">
    <property type="entry name" value="PHF7/G2E3_ePHD"/>
</dbReference>
<organism evidence="12 13">
    <name type="scientific">Larinioides sclopetarius</name>
    <dbReference type="NCBI Taxonomy" id="280406"/>
    <lineage>
        <taxon>Eukaryota</taxon>
        <taxon>Metazoa</taxon>
        <taxon>Ecdysozoa</taxon>
        <taxon>Arthropoda</taxon>
        <taxon>Chelicerata</taxon>
        <taxon>Arachnida</taxon>
        <taxon>Araneae</taxon>
        <taxon>Araneomorphae</taxon>
        <taxon>Entelegynae</taxon>
        <taxon>Araneoidea</taxon>
        <taxon>Araneidae</taxon>
        <taxon>Larinioides</taxon>
    </lineage>
</organism>
<dbReference type="EMBL" id="CAXIEN010000009">
    <property type="protein sequence ID" value="CAL1263667.1"/>
    <property type="molecule type" value="Genomic_DNA"/>
</dbReference>
<feature type="domain" description="PHD-type" evidence="11">
    <location>
        <begin position="13"/>
        <end position="129"/>
    </location>
</feature>
<keyword evidence="8" id="KW-0539">Nucleus</keyword>
<reference evidence="12 13" key="1">
    <citation type="submission" date="2024-04" db="EMBL/GenBank/DDBJ databases">
        <authorList>
            <person name="Rising A."/>
            <person name="Reimegard J."/>
            <person name="Sonavane S."/>
            <person name="Akerstrom W."/>
            <person name="Nylinder S."/>
            <person name="Hedman E."/>
            <person name="Kallberg Y."/>
        </authorList>
    </citation>
    <scope>NUCLEOTIDE SEQUENCE [LARGE SCALE GENOMIC DNA]</scope>
</reference>
<sequence length="495" mass="55970">MPSKRRRFQLESPTACVFCGKDENNEFLYGKFFHRRTLSVHQNCLFFASGLSQRGRKESEGILGFLISDIQKEVLRGKKLACFHCKRKGATIGCCKAACRRTFHFPCGIQNQTLHQFFGSFSSFCQLHRPVQKPIKTSTEELYCHICFLSLSEKDLSNCLYSTCCNHNLFHQTCLQKYALSAGRHFFKCPLCNNSSDFMKEMEFYGICVPEKDASWELEENAYQDLLYRPECGADNCHCADGRKYNGERVWVLLPCCNCGADARHQSCAELEAGETTWTCNDCKILEDQILKKRMIPQVASEMTEGADCIDSVSQQVPTSETQTVDPEPSCSNICSNDIPSPIAETENLHLDNVTNLTTSCDDDELAPCEDVPLAVTSPCEVPPISKSAVESKAKESVKCKSLKREIPPPEQNLNNKKMCFMDDIFNQMKGEKMQNKPAFILNCNSIKMNTSTRQPKVILKKRKADKKFNSGCCSGNPQQCIKKMFGLQCHNYRI</sequence>
<dbReference type="PROSITE" id="PS50089">
    <property type="entry name" value="ZF_RING_2"/>
    <property type="match status" value="1"/>
</dbReference>
<dbReference type="InterPro" id="IPR013083">
    <property type="entry name" value="Znf_RING/FYVE/PHD"/>
</dbReference>
<keyword evidence="4" id="KW-0479">Metal-binding</keyword>
<proteinExistence type="predicted"/>
<dbReference type="SMART" id="SM00249">
    <property type="entry name" value="PHD"/>
    <property type="match status" value="3"/>
</dbReference>
<evidence type="ECO:0000256" key="7">
    <source>
        <dbReference type="ARBA" id="ARBA00022833"/>
    </source>
</evidence>
<dbReference type="Pfam" id="PF26054">
    <property type="entry name" value="PHD_G2E3"/>
    <property type="match status" value="1"/>
</dbReference>
<dbReference type="GO" id="GO:0005634">
    <property type="term" value="C:nucleus"/>
    <property type="evidence" value="ECO:0007669"/>
    <property type="project" value="TreeGrafter"/>
</dbReference>
<dbReference type="Gene3D" id="3.30.40.10">
    <property type="entry name" value="Zinc/RING finger domain, C3HC4 (zinc finger)"/>
    <property type="match status" value="2"/>
</dbReference>
<dbReference type="Proteomes" id="UP001497382">
    <property type="component" value="Unassembled WGS sequence"/>
</dbReference>
<evidence type="ECO:0000259" key="11">
    <source>
        <dbReference type="PROSITE" id="PS51805"/>
    </source>
</evidence>
<keyword evidence="5 9" id="KW-0863">Zinc-finger</keyword>
<evidence type="ECO:0008006" key="14">
    <source>
        <dbReference type="Google" id="ProtNLM"/>
    </source>
</evidence>
<comment type="subcellular location">
    <subcellularLocation>
        <location evidence="1">Nucleus</location>
    </subcellularLocation>
</comment>
<dbReference type="PANTHER" id="PTHR12420:SF42">
    <property type="entry name" value="G2_M PHASE-SPECIFIC E3 UBIQUITIN-PROTEIN LIGASE"/>
    <property type="match status" value="1"/>
</dbReference>
<dbReference type="InterPro" id="IPR001965">
    <property type="entry name" value="Znf_PHD"/>
</dbReference>